<dbReference type="InterPro" id="IPR027417">
    <property type="entry name" value="P-loop_NTPase"/>
</dbReference>
<dbReference type="InterPro" id="IPR000795">
    <property type="entry name" value="T_Tr_GTP-bd_dom"/>
</dbReference>
<accession>A0A163EWK2</accession>
<dbReference type="CDD" id="cd01434">
    <property type="entry name" value="EFG_mtEFG1_IV"/>
    <property type="match status" value="1"/>
</dbReference>
<feature type="binding site" evidence="7">
    <location>
        <begin position="135"/>
        <end position="138"/>
    </location>
    <ligand>
        <name>GTP</name>
        <dbReference type="ChEBI" id="CHEBI:37565"/>
    </ligand>
</feature>
<dbReference type="FunFam" id="2.40.30.10:FF:000006">
    <property type="entry name" value="Elongation factor G"/>
    <property type="match status" value="1"/>
</dbReference>
<dbReference type="Pfam" id="PF03764">
    <property type="entry name" value="EFG_IV"/>
    <property type="match status" value="1"/>
</dbReference>
<dbReference type="SUPFAM" id="SSF54980">
    <property type="entry name" value="EF-G C-terminal domain-like"/>
    <property type="match status" value="2"/>
</dbReference>
<dbReference type="HAMAP" id="MF_00054_B">
    <property type="entry name" value="EF_G_EF_2_B"/>
    <property type="match status" value="1"/>
</dbReference>
<proteinExistence type="inferred from homology"/>
<dbReference type="AlphaFoldDB" id="A0A163EWK2"/>
<sequence>MAREFSLENTRNIGIMAHIDAGKTTTTERILYYTGKIHKLGETHEGASQMDWMEQEQERGITITSAATTAAWKGHRVNIIDTPGHVDFTVEVERSLRVLDGAVTVLDAQSGVEPQTETVWRQATTYGVPRLVFVNKMDKTGADFLYAVKTLHDRLQANAHPIQLPIGAEDEFRGIIDLVEQRAIMYGNDLGTDTEITEIPAEYQDQADEYREKLIEALAEFDEELMEKYLGGEELSVEEIKAAIRKATLAVEFYPVVLGTAFKNKGVQLVLDAVVDYLPSPLDIPAIDGTDPETGEAMERHADDSEPFSALAFKVMTDPFVGKLTFFRVYSGVLQSGSYVQNSTKGKRERVGRILQMHANSREEISEVHAGEIAAAVGLKDTGTGDTLCDEKALVILESMEFPEPVISVAIEPKTKGDQDKMGIALGKLQEEDPTFRAHTDQETGEVIIAGMGELHLDIIVDRLKREFKVEANVGAPQVSYRETFRQTANVEGKFVRQSGGRGQFGHVWIEFSPNEEGAGFEFTNGIVGGVVPREYVPAVEAGVKDALENGVVAGFPVIDVKAKLFDGSYHDVDSSEMAFKIAASMAVKNAVSKVNAVLLEPMMKVEVVIPEEYMGDIMGDITSRRGRVEGMEARGNAQVVRAMVPLSEMFGYATSLRSNTQGRGTFSMVFDHYEEVPKSIREEIVKKVKGE</sequence>
<feature type="binding site" evidence="7">
    <location>
        <begin position="81"/>
        <end position="85"/>
    </location>
    <ligand>
        <name>GTP</name>
        <dbReference type="ChEBI" id="CHEBI:37565"/>
    </ligand>
</feature>
<dbReference type="PANTHER" id="PTHR43261">
    <property type="entry name" value="TRANSLATION ELONGATION FACTOR G-RELATED"/>
    <property type="match status" value="1"/>
</dbReference>
<feature type="domain" description="Tr-type G" evidence="8">
    <location>
        <begin position="8"/>
        <end position="282"/>
    </location>
</feature>
<evidence type="ECO:0000256" key="1">
    <source>
        <dbReference type="ARBA" id="ARBA00005870"/>
    </source>
</evidence>
<dbReference type="InterPro" id="IPR005225">
    <property type="entry name" value="Small_GTP-bd"/>
</dbReference>
<dbReference type="Pfam" id="PF00679">
    <property type="entry name" value="EFG_C"/>
    <property type="match status" value="1"/>
</dbReference>
<dbReference type="Gene3D" id="3.30.70.870">
    <property type="entry name" value="Elongation Factor G (Translational Gtpase), domain 3"/>
    <property type="match status" value="1"/>
</dbReference>
<dbReference type="SUPFAM" id="SSF50447">
    <property type="entry name" value="Translation proteins"/>
    <property type="match status" value="1"/>
</dbReference>
<dbReference type="CDD" id="cd01886">
    <property type="entry name" value="EF-G"/>
    <property type="match status" value="1"/>
</dbReference>
<dbReference type="Pfam" id="PF14492">
    <property type="entry name" value="EFG_III"/>
    <property type="match status" value="1"/>
</dbReference>
<dbReference type="CDD" id="cd04088">
    <property type="entry name" value="EFG_mtEFG_II"/>
    <property type="match status" value="1"/>
</dbReference>
<dbReference type="Pfam" id="PF03144">
    <property type="entry name" value="GTP_EFTU_D2"/>
    <property type="match status" value="1"/>
</dbReference>
<keyword evidence="7" id="KW-0963">Cytoplasm</keyword>
<evidence type="ECO:0000259" key="8">
    <source>
        <dbReference type="PROSITE" id="PS51722"/>
    </source>
</evidence>
<dbReference type="SMART" id="SM00838">
    <property type="entry name" value="EFG_C"/>
    <property type="match status" value="1"/>
</dbReference>
<dbReference type="InterPro" id="IPR005517">
    <property type="entry name" value="Transl_elong_EFG/EF2_IV"/>
</dbReference>
<comment type="subcellular location">
    <subcellularLocation>
        <location evidence="7">Cytoplasm</location>
    </subcellularLocation>
</comment>
<gene>
    <name evidence="7 9" type="primary">fusA</name>
    <name evidence="9" type="ORF">AV656_12410</name>
</gene>
<dbReference type="InterPro" id="IPR035647">
    <property type="entry name" value="EFG_III/V"/>
</dbReference>
<dbReference type="GO" id="GO:0005737">
    <property type="term" value="C:cytoplasm"/>
    <property type="evidence" value="ECO:0007669"/>
    <property type="project" value="UniProtKB-SubCell"/>
</dbReference>
<dbReference type="FunFam" id="3.40.50.300:FF:000029">
    <property type="entry name" value="Elongation factor G"/>
    <property type="match status" value="1"/>
</dbReference>
<dbReference type="GO" id="GO:0003746">
    <property type="term" value="F:translation elongation factor activity"/>
    <property type="evidence" value="ECO:0007669"/>
    <property type="project" value="UniProtKB-UniRule"/>
</dbReference>
<dbReference type="InterPro" id="IPR000640">
    <property type="entry name" value="EFG_V-like"/>
</dbReference>
<keyword evidence="5 7" id="KW-0648">Protein biosynthesis</keyword>
<keyword evidence="6 7" id="KW-0342">GTP-binding</keyword>
<reference evidence="9 10" key="1">
    <citation type="submission" date="2016-01" db="EMBL/GenBank/DDBJ databases">
        <title>Whole genome sequencing of Bhargavaea cecembensis T14.</title>
        <authorList>
            <person name="Hong K.W."/>
        </authorList>
    </citation>
    <scope>NUCLEOTIDE SEQUENCE [LARGE SCALE GENOMIC DNA]</scope>
    <source>
        <strain evidence="9 10">T14</strain>
    </source>
</reference>
<evidence type="ECO:0000313" key="10">
    <source>
        <dbReference type="Proteomes" id="UP000076490"/>
    </source>
</evidence>
<evidence type="ECO:0000256" key="4">
    <source>
        <dbReference type="ARBA" id="ARBA00022768"/>
    </source>
</evidence>
<keyword evidence="3 7" id="KW-0547">Nucleotide-binding</keyword>
<dbReference type="SUPFAM" id="SSF52540">
    <property type="entry name" value="P-loop containing nucleoside triphosphate hydrolases"/>
    <property type="match status" value="1"/>
</dbReference>
<dbReference type="Gene3D" id="2.40.30.10">
    <property type="entry name" value="Translation factors"/>
    <property type="match status" value="1"/>
</dbReference>
<comment type="similarity">
    <text evidence="1 7">Belongs to the TRAFAC class translation factor GTPase superfamily. Classic translation factor GTPase family. EF-G/EF-2 subfamily.</text>
</comment>
<dbReference type="EMBL" id="LQNT01000011">
    <property type="protein sequence ID" value="KZE37366.1"/>
    <property type="molecule type" value="Genomic_DNA"/>
</dbReference>
<dbReference type="InterPro" id="IPR004161">
    <property type="entry name" value="EFTu-like_2"/>
</dbReference>
<dbReference type="InterPro" id="IPR020568">
    <property type="entry name" value="Ribosomal_Su5_D2-typ_SF"/>
</dbReference>
<dbReference type="GO" id="GO:0005525">
    <property type="term" value="F:GTP binding"/>
    <property type="evidence" value="ECO:0007669"/>
    <property type="project" value="UniProtKB-UniRule"/>
</dbReference>
<name>A0A163EWK2_9BACL</name>
<dbReference type="CDD" id="cd16262">
    <property type="entry name" value="EFG_III"/>
    <property type="match status" value="1"/>
</dbReference>
<dbReference type="InterPro" id="IPR009000">
    <property type="entry name" value="Transl_B-barrel_sf"/>
</dbReference>
<dbReference type="FunFam" id="3.30.70.870:FF:000001">
    <property type="entry name" value="Elongation factor G"/>
    <property type="match status" value="1"/>
</dbReference>
<dbReference type="PROSITE" id="PS51722">
    <property type="entry name" value="G_TR_2"/>
    <property type="match status" value="1"/>
</dbReference>
<dbReference type="InterPro" id="IPR009022">
    <property type="entry name" value="EFG_III"/>
</dbReference>
<dbReference type="GO" id="GO:0032790">
    <property type="term" value="P:ribosome disassembly"/>
    <property type="evidence" value="ECO:0007669"/>
    <property type="project" value="TreeGrafter"/>
</dbReference>
<dbReference type="Gene3D" id="3.30.230.10">
    <property type="match status" value="1"/>
</dbReference>
<dbReference type="OrthoDB" id="2443343at2"/>
<dbReference type="Gene3D" id="3.30.70.240">
    <property type="match status" value="1"/>
</dbReference>
<dbReference type="NCBIfam" id="TIGR00231">
    <property type="entry name" value="small_GTP"/>
    <property type="match status" value="1"/>
</dbReference>
<dbReference type="GO" id="GO:0003924">
    <property type="term" value="F:GTPase activity"/>
    <property type="evidence" value="ECO:0007669"/>
    <property type="project" value="InterPro"/>
</dbReference>
<evidence type="ECO:0000256" key="3">
    <source>
        <dbReference type="ARBA" id="ARBA00022741"/>
    </source>
</evidence>
<protein>
    <recommendedName>
        <fullName evidence="2 7">Elongation factor G</fullName>
        <shortName evidence="7">EF-G</shortName>
    </recommendedName>
</protein>
<dbReference type="NCBIfam" id="TIGR00484">
    <property type="entry name" value="EF-G"/>
    <property type="match status" value="1"/>
</dbReference>
<dbReference type="FunFam" id="3.30.230.10:FF:000003">
    <property type="entry name" value="Elongation factor G"/>
    <property type="match status" value="1"/>
</dbReference>
<comment type="caution">
    <text evidence="9">The sequence shown here is derived from an EMBL/GenBank/DDBJ whole genome shotgun (WGS) entry which is preliminary data.</text>
</comment>
<dbReference type="Proteomes" id="UP000076490">
    <property type="component" value="Unassembled WGS sequence"/>
</dbReference>
<dbReference type="PANTHER" id="PTHR43261:SF1">
    <property type="entry name" value="RIBOSOME-RELEASING FACTOR 2, MITOCHONDRIAL"/>
    <property type="match status" value="1"/>
</dbReference>
<dbReference type="RefSeq" id="WP_063182540.1">
    <property type="nucleotide sequence ID" value="NZ_LQNT01000011.1"/>
</dbReference>
<dbReference type="InterPro" id="IPR041095">
    <property type="entry name" value="EFG_II"/>
</dbReference>
<evidence type="ECO:0000256" key="2">
    <source>
        <dbReference type="ARBA" id="ARBA00017872"/>
    </source>
</evidence>
<dbReference type="SMART" id="SM00889">
    <property type="entry name" value="EFG_IV"/>
    <property type="match status" value="1"/>
</dbReference>
<dbReference type="InterPro" id="IPR004540">
    <property type="entry name" value="Transl_elong_EFG/EF2"/>
</dbReference>
<comment type="function">
    <text evidence="7">Catalyzes the GTP-dependent ribosomal translocation step during translation elongation. During this step, the ribosome changes from the pre-translocational (PRE) to the post-translocational (POST) state as the newly formed A-site-bound peptidyl-tRNA and P-site-bound deacylated tRNA move to the P and E sites, respectively. Catalyzes the coordinated movement of the two tRNA molecules, the mRNA and conformational changes in the ribosome.</text>
</comment>
<dbReference type="PRINTS" id="PR00315">
    <property type="entry name" value="ELONGATNFCT"/>
</dbReference>
<dbReference type="InterPro" id="IPR031157">
    <property type="entry name" value="G_TR_CS"/>
</dbReference>
<dbReference type="NCBIfam" id="NF009379">
    <property type="entry name" value="PRK12740.1-3"/>
    <property type="match status" value="1"/>
</dbReference>
<dbReference type="InterPro" id="IPR014721">
    <property type="entry name" value="Ribsml_uS5_D2-typ_fold_subgr"/>
</dbReference>
<dbReference type="PROSITE" id="PS00301">
    <property type="entry name" value="G_TR_1"/>
    <property type="match status" value="1"/>
</dbReference>
<dbReference type="Gene3D" id="3.40.50.300">
    <property type="entry name" value="P-loop containing nucleotide triphosphate hydrolases"/>
    <property type="match status" value="1"/>
</dbReference>
<evidence type="ECO:0000313" key="9">
    <source>
        <dbReference type="EMBL" id="KZE37366.1"/>
    </source>
</evidence>
<dbReference type="InterPro" id="IPR035649">
    <property type="entry name" value="EFG_V"/>
</dbReference>
<dbReference type="SUPFAM" id="SSF54211">
    <property type="entry name" value="Ribosomal protein S5 domain 2-like"/>
    <property type="match status" value="1"/>
</dbReference>
<dbReference type="CDD" id="cd03713">
    <property type="entry name" value="EFG_mtEFG_C"/>
    <property type="match status" value="1"/>
</dbReference>
<dbReference type="FunFam" id="3.30.70.240:FF:000001">
    <property type="entry name" value="Elongation factor G"/>
    <property type="match status" value="1"/>
</dbReference>
<evidence type="ECO:0000256" key="7">
    <source>
        <dbReference type="HAMAP-Rule" id="MF_00054"/>
    </source>
</evidence>
<evidence type="ECO:0000256" key="5">
    <source>
        <dbReference type="ARBA" id="ARBA00022917"/>
    </source>
</evidence>
<organism evidence="9 10">
    <name type="scientific">Bhargavaea cecembensis</name>
    <dbReference type="NCBI Taxonomy" id="394098"/>
    <lineage>
        <taxon>Bacteria</taxon>
        <taxon>Bacillati</taxon>
        <taxon>Bacillota</taxon>
        <taxon>Bacilli</taxon>
        <taxon>Bacillales</taxon>
        <taxon>Caryophanaceae</taxon>
        <taxon>Bhargavaea</taxon>
    </lineage>
</organism>
<dbReference type="InterPro" id="IPR047872">
    <property type="entry name" value="EFG_IV"/>
</dbReference>
<dbReference type="NCBIfam" id="NF009381">
    <property type="entry name" value="PRK12740.1-5"/>
    <property type="match status" value="1"/>
</dbReference>
<keyword evidence="4 7" id="KW-0251">Elongation factor</keyword>
<evidence type="ECO:0000256" key="6">
    <source>
        <dbReference type="ARBA" id="ARBA00023134"/>
    </source>
</evidence>
<feature type="binding site" evidence="7">
    <location>
        <begin position="17"/>
        <end position="24"/>
    </location>
    <ligand>
        <name>GTP</name>
        <dbReference type="ChEBI" id="CHEBI:37565"/>
    </ligand>
</feature>
<dbReference type="Pfam" id="PF00009">
    <property type="entry name" value="GTP_EFTU"/>
    <property type="match status" value="1"/>
</dbReference>